<proteinExistence type="predicted"/>
<sequence length="150" mass="14920">MAACGPRDYPATMAGIRKISIAGGAVFALLVLAGCAGVQGEAQGGSVDPAGTWGDTSNSSVPSLELADDGTLSGTDGCNTLNGSWSVDEADHVQFEDVATTLMACEDVDTWLSGLSEATIAGDTMTVLGQDGAEIGTLDRSGGGDAPSGY</sequence>
<dbReference type="Gene3D" id="2.40.128.270">
    <property type="match status" value="1"/>
</dbReference>
<name>A0ABN2KY10_9MICO</name>
<evidence type="ECO:0000259" key="1">
    <source>
        <dbReference type="Pfam" id="PF03724"/>
    </source>
</evidence>
<dbReference type="EMBL" id="BAAANH010000007">
    <property type="protein sequence ID" value="GAA1769182.1"/>
    <property type="molecule type" value="Genomic_DNA"/>
</dbReference>
<comment type="caution">
    <text evidence="2">The sequence shown here is derived from an EMBL/GenBank/DDBJ whole genome shotgun (WGS) entry which is preliminary data.</text>
</comment>
<feature type="domain" description="DUF306" evidence="1">
    <location>
        <begin position="59"/>
        <end position="134"/>
    </location>
</feature>
<evidence type="ECO:0000313" key="3">
    <source>
        <dbReference type="Proteomes" id="UP001500506"/>
    </source>
</evidence>
<reference evidence="2 3" key="1">
    <citation type="journal article" date="2019" name="Int. J. Syst. Evol. Microbiol.">
        <title>The Global Catalogue of Microorganisms (GCM) 10K type strain sequencing project: providing services to taxonomists for standard genome sequencing and annotation.</title>
        <authorList>
            <consortium name="The Broad Institute Genomics Platform"/>
            <consortium name="The Broad Institute Genome Sequencing Center for Infectious Disease"/>
            <person name="Wu L."/>
            <person name="Ma J."/>
        </authorList>
    </citation>
    <scope>NUCLEOTIDE SEQUENCE [LARGE SCALE GENOMIC DNA]</scope>
    <source>
        <strain evidence="2 3">JCM 14319</strain>
    </source>
</reference>
<organism evidence="2 3">
    <name type="scientific">Agromyces humatus</name>
    <dbReference type="NCBI Taxonomy" id="279573"/>
    <lineage>
        <taxon>Bacteria</taxon>
        <taxon>Bacillati</taxon>
        <taxon>Actinomycetota</taxon>
        <taxon>Actinomycetes</taxon>
        <taxon>Micrococcales</taxon>
        <taxon>Microbacteriaceae</taxon>
        <taxon>Agromyces</taxon>
    </lineage>
</organism>
<protein>
    <recommendedName>
        <fullName evidence="1">DUF306 domain-containing protein</fullName>
    </recommendedName>
</protein>
<dbReference type="InterPro" id="IPR038670">
    <property type="entry name" value="HslJ-like_sf"/>
</dbReference>
<dbReference type="Pfam" id="PF03724">
    <property type="entry name" value="META"/>
    <property type="match status" value="1"/>
</dbReference>
<dbReference type="PROSITE" id="PS51257">
    <property type="entry name" value="PROKAR_LIPOPROTEIN"/>
    <property type="match status" value="1"/>
</dbReference>
<accession>A0ABN2KY10</accession>
<keyword evidence="3" id="KW-1185">Reference proteome</keyword>
<dbReference type="Proteomes" id="UP001500506">
    <property type="component" value="Unassembled WGS sequence"/>
</dbReference>
<evidence type="ECO:0000313" key="2">
    <source>
        <dbReference type="EMBL" id="GAA1769182.1"/>
    </source>
</evidence>
<dbReference type="InterPro" id="IPR005184">
    <property type="entry name" value="DUF306_Meta_HslJ"/>
</dbReference>
<gene>
    <name evidence="2" type="ORF">GCM10009747_32910</name>
</gene>